<evidence type="ECO:0000256" key="5">
    <source>
        <dbReference type="SAM" id="SignalP"/>
    </source>
</evidence>
<keyword evidence="3" id="KW-0378">Hydrolase</keyword>
<feature type="signal peptide" evidence="5">
    <location>
        <begin position="1"/>
        <end position="25"/>
    </location>
</feature>
<dbReference type="PANTHER" id="PTHR47053">
    <property type="entry name" value="MUREIN DD-ENDOPEPTIDASE MEPH-RELATED"/>
    <property type="match status" value="1"/>
</dbReference>
<comment type="caution">
    <text evidence="7">The sequence shown here is derived from an EMBL/GenBank/DDBJ whole genome shotgun (WGS) entry which is preliminary data.</text>
</comment>
<dbReference type="RefSeq" id="WP_425542371.1">
    <property type="nucleotide sequence ID" value="NZ_BAAADM010000051.1"/>
</dbReference>
<keyword evidence="4" id="KW-0788">Thiol protease</keyword>
<organism evidence="7 8">
    <name type="scientific">Lentibacillus halophilus</name>
    <dbReference type="NCBI Taxonomy" id="295065"/>
    <lineage>
        <taxon>Bacteria</taxon>
        <taxon>Bacillati</taxon>
        <taxon>Bacillota</taxon>
        <taxon>Bacilli</taxon>
        <taxon>Bacillales</taxon>
        <taxon>Bacillaceae</taxon>
        <taxon>Lentibacillus</taxon>
    </lineage>
</organism>
<dbReference type="InterPro" id="IPR000064">
    <property type="entry name" value="NLP_P60_dom"/>
</dbReference>
<dbReference type="Proteomes" id="UP001501459">
    <property type="component" value="Unassembled WGS sequence"/>
</dbReference>
<keyword evidence="8" id="KW-1185">Reference proteome</keyword>
<protein>
    <recommendedName>
        <fullName evidence="6">NlpC/P60 domain-containing protein</fullName>
    </recommendedName>
</protein>
<evidence type="ECO:0000259" key="6">
    <source>
        <dbReference type="PROSITE" id="PS51935"/>
    </source>
</evidence>
<comment type="similarity">
    <text evidence="1">Belongs to the peptidase C40 family.</text>
</comment>
<sequence>MKRIIGFTTGMVLAGSLFVTAPVGAETSHDVKNERLSVQSNLSKTEDENDDLSAVIDAGYTQVGTPYVFGGKGPDGFDCSGFISWAFAQADISIPSSTAALQNTGERISYSDAQPGDLVFFNTYKTNGHVGIYLGNDKFLGAQSSDGVSVASMNNTYWKSHFAGHVRRVR</sequence>
<name>A0ABP3J4T4_9BACI</name>
<feature type="chain" id="PRO_5047435858" description="NlpC/P60 domain-containing protein" evidence="5">
    <location>
        <begin position="26"/>
        <end position="170"/>
    </location>
</feature>
<evidence type="ECO:0000256" key="3">
    <source>
        <dbReference type="ARBA" id="ARBA00022801"/>
    </source>
</evidence>
<dbReference type="Gene3D" id="3.90.1720.10">
    <property type="entry name" value="endopeptidase domain like (from Nostoc punctiforme)"/>
    <property type="match status" value="1"/>
</dbReference>
<dbReference type="SUPFAM" id="SSF54001">
    <property type="entry name" value="Cysteine proteinases"/>
    <property type="match status" value="1"/>
</dbReference>
<dbReference type="PROSITE" id="PS51935">
    <property type="entry name" value="NLPC_P60"/>
    <property type="match status" value="1"/>
</dbReference>
<dbReference type="InterPro" id="IPR038765">
    <property type="entry name" value="Papain-like_cys_pep_sf"/>
</dbReference>
<dbReference type="EMBL" id="BAAADM010000051">
    <property type="protein sequence ID" value="GAA0441891.1"/>
    <property type="molecule type" value="Genomic_DNA"/>
</dbReference>
<keyword evidence="2" id="KW-0645">Protease</keyword>
<dbReference type="Pfam" id="PF00877">
    <property type="entry name" value="NLPC_P60"/>
    <property type="match status" value="1"/>
</dbReference>
<reference evidence="8" key="1">
    <citation type="journal article" date="2019" name="Int. J. Syst. Evol. Microbiol.">
        <title>The Global Catalogue of Microorganisms (GCM) 10K type strain sequencing project: providing services to taxonomists for standard genome sequencing and annotation.</title>
        <authorList>
            <consortium name="The Broad Institute Genomics Platform"/>
            <consortium name="The Broad Institute Genome Sequencing Center for Infectious Disease"/>
            <person name="Wu L."/>
            <person name="Ma J."/>
        </authorList>
    </citation>
    <scope>NUCLEOTIDE SEQUENCE [LARGE SCALE GENOMIC DNA]</scope>
    <source>
        <strain evidence="8">JCM 12149</strain>
    </source>
</reference>
<evidence type="ECO:0000256" key="1">
    <source>
        <dbReference type="ARBA" id="ARBA00007074"/>
    </source>
</evidence>
<dbReference type="InterPro" id="IPR051202">
    <property type="entry name" value="Peptidase_C40"/>
</dbReference>
<accession>A0ABP3J4T4</accession>
<feature type="domain" description="NlpC/P60" evidence="6">
    <location>
        <begin position="49"/>
        <end position="169"/>
    </location>
</feature>
<evidence type="ECO:0000256" key="2">
    <source>
        <dbReference type="ARBA" id="ARBA00022670"/>
    </source>
</evidence>
<evidence type="ECO:0000256" key="4">
    <source>
        <dbReference type="ARBA" id="ARBA00022807"/>
    </source>
</evidence>
<gene>
    <name evidence="7" type="ORF">GCM10008983_18730</name>
</gene>
<proteinExistence type="inferred from homology"/>
<evidence type="ECO:0000313" key="7">
    <source>
        <dbReference type="EMBL" id="GAA0441891.1"/>
    </source>
</evidence>
<keyword evidence="5" id="KW-0732">Signal</keyword>
<dbReference type="PANTHER" id="PTHR47053:SF1">
    <property type="entry name" value="MUREIN DD-ENDOPEPTIDASE MEPH-RELATED"/>
    <property type="match status" value="1"/>
</dbReference>
<evidence type="ECO:0000313" key="8">
    <source>
        <dbReference type="Proteomes" id="UP001501459"/>
    </source>
</evidence>